<reference evidence="3 4" key="1">
    <citation type="journal article" date="2020" name="Antonie Van Leeuwenhoek">
        <title>Rhodopirellula heiligendammensis sp. nov., Rhodopirellula pilleata sp. nov., and Rhodopirellula solitaria sp. nov. isolated from natural or artificial marine surfaces in Northern Germany and California, USA, and emended description of the genus Rhodopirellula.</title>
        <authorList>
            <person name="Kallscheuer N."/>
            <person name="Wiegand S."/>
            <person name="Jogler M."/>
            <person name="Boedeker C."/>
            <person name="Peeters S.H."/>
            <person name="Rast P."/>
            <person name="Heuer A."/>
            <person name="Jetten M.S.M."/>
            <person name="Rohde M."/>
            <person name="Jogler C."/>
        </authorList>
    </citation>
    <scope>NUCLEOTIDE SEQUENCE [LARGE SCALE GENOMIC DNA]</scope>
    <source>
        <strain evidence="3 4">Poly21</strain>
    </source>
</reference>
<sequence>MLLGAILVFDRVPDPWAALHTFFARHLGCVPGCIDEESSMITNADLSSQTRRELAEMAKNYGVAGWHSMRKDDLVSEIKKVQRRLRRQAAAEKPSDSAAATTPRRTGSQGAAKRKPANRSTTVSSKTISAKKSSGSKTASLTASKSSPAARKSTSSKSSSAASRNKSRKTTSRNDAPLPELDEPKISEKTLRIRAEMRRRRELMQKHKDLSTNTLVGGSAVSGGSERHRTTAPHRDRIALLVRDSYWLQASWEVTQASVQRAQSALAEQWHSAVPTLRLLSVGDVSSNRAETVSRDIAVHGGVSTWYIDVQDPPSRYRVALGYLAGNGSFHCLCRSNIVETPVPGDCERLDEHWQDIAEDYERIYALSGGLETGSGELREAFEDRLQRRMPHAVESGSMTGDPSLLRQSKLRLDVQAELIVFGKTDPTASVSVSGHPVKLQKDGAFTVRLDFPDKRQVLPITAETRDGMRQRTTVFAVERNTKVMDTVELAENN</sequence>
<dbReference type="Gene3D" id="1.10.720.10">
    <property type="match status" value="1"/>
</dbReference>
<proteinExistence type="predicted"/>
<keyword evidence="4" id="KW-1185">Reference proteome</keyword>
<dbReference type="InterPro" id="IPR032585">
    <property type="entry name" value="DUF4912"/>
</dbReference>
<protein>
    <recommendedName>
        <fullName evidence="2">Rho termination factor-like N-terminal domain-containing protein</fullName>
    </recommendedName>
</protein>
<feature type="region of interest" description="Disordered" evidence="1">
    <location>
        <begin position="85"/>
        <end position="189"/>
    </location>
</feature>
<feature type="domain" description="Rho termination factor-like N-terminal" evidence="2">
    <location>
        <begin position="45"/>
        <end position="87"/>
    </location>
</feature>
<evidence type="ECO:0000313" key="4">
    <source>
        <dbReference type="Proteomes" id="UP000319908"/>
    </source>
</evidence>
<evidence type="ECO:0000259" key="2">
    <source>
        <dbReference type="SMART" id="SM00959"/>
    </source>
</evidence>
<dbReference type="InterPro" id="IPR036269">
    <property type="entry name" value="Rho_N_sf"/>
</dbReference>
<dbReference type="Proteomes" id="UP000319908">
    <property type="component" value="Unassembled WGS sequence"/>
</dbReference>
<accession>A0A5C6C5Y1</accession>
<dbReference type="InterPro" id="IPR011112">
    <property type="entry name" value="Rho-like_N"/>
</dbReference>
<evidence type="ECO:0000256" key="1">
    <source>
        <dbReference type="SAM" id="MobiDB-lite"/>
    </source>
</evidence>
<dbReference type="Pfam" id="PF16258">
    <property type="entry name" value="DUF4912"/>
    <property type="match status" value="1"/>
</dbReference>
<feature type="compositionally biased region" description="Low complexity" evidence="1">
    <location>
        <begin position="120"/>
        <end position="164"/>
    </location>
</feature>
<comment type="caution">
    <text evidence="3">The sequence shown here is derived from an EMBL/GenBank/DDBJ whole genome shotgun (WGS) entry which is preliminary data.</text>
</comment>
<organism evidence="3 4">
    <name type="scientific">Allorhodopirellula heiligendammensis</name>
    <dbReference type="NCBI Taxonomy" id="2714739"/>
    <lineage>
        <taxon>Bacteria</taxon>
        <taxon>Pseudomonadati</taxon>
        <taxon>Planctomycetota</taxon>
        <taxon>Planctomycetia</taxon>
        <taxon>Pirellulales</taxon>
        <taxon>Pirellulaceae</taxon>
        <taxon>Allorhodopirellula</taxon>
    </lineage>
</organism>
<dbReference type="GO" id="GO:0006353">
    <property type="term" value="P:DNA-templated transcription termination"/>
    <property type="evidence" value="ECO:0007669"/>
    <property type="project" value="InterPro"/>
</dbReference>
<dbReference type="SUPFAM" id="SSF68912">
    <property type="entry name" value="Rho N-terminal domain-like"/>
    <property type="match status" value="1"/>
</dbReference>
<dbReference type="AlphaFoldDB" id="A0A5C6C5Y1"/>
<gene>
    <name evidence="3" type="ORF">Poly21_11020</name>
</gene>
<dbReference type="SMART" id="SM00959">
    <property type="entry name" value="Rho_N"/>
    <property type="match status" value="1"/>
</dbReference>
<dbReference type="EMBL" id="SJPU01000001">
    <property type="protein sequence ID" value="TWU18931.1"/>
    <property type="molecule type" value="Genomic_DNA"/>
</dbReference>
<evidence type="ECO:0000313" key="3">
    <source>
        <dbReference type="EMBL" id="TWU18931.1"/>
    </source>
</evidence>
<dbReference type="Pfam" id="PF07498">
    <property type="entry name" value="Rho_N"/>
    <property type="match status" value="1"/>
</dbReference>
<name>A0A5C6C5Y1_9BACT</name>